<gene>
    <name evidence="2" type="ORF">PPROV_000604800</name>
</gene>
<organism evidence="2 3">
    <name type="scientific">Pycnococcus provasolii</name>
    <dbReference type="NCBI Taxonomy" id="41880"/>
    <lineage>
        <taxon>Eukaryota</taxon>
        <taxon>Viridiplantae</taxon>
        <taxon>Chlorophyta</taxon>
        <taxon>Pseudoscourfieldiophyceae</taxon>
        <taxon>Pseudoscourfieldiales</taxon>
        <taxon>Pycnococcaceae</taxon>
        <taxon>Pycnococcus</taxon>
    </lineage>
</organism>
<evidence type="ECO:0000313" key="2">
    <source>
        <dbReference type="EMBL" id="GHP07307.1"/>
    </source>
</evidence>
<protein>
    <recommendedName>
        <fullName evidence="4">LRAT domain-containing protein</fullName>
    </recommendedName>
</protein>
<evidence type="ECO:0008006" key="4">
    <source>
        <dbReference type="Google" id="ProtNLM"/>
    </source>
</evidence>
<proteinExistence type="predicted"/>
<dbReference type="EMBL" id="BNJQ01000016">
    <property type="protein sequence ID" value="GHP07307.1"/>
    <property type="molecule type" value="Genomic_DNA"/>
</dbReference>
<accession>A0A830HQP5</accession>
<feature type="compositionally biased region" description="Low complexity" evidence="1">
    <location>
        <begin position="367"/>
        <end position="380"/>
    </location>
</feature>
<comment type="caution">
    <text evidence="2">The sequence shown here is derived from an EMBL/GenBank/DDBJ whole genome shotgun (WGS) entry which is preliminary data.</text>
</comment>
<evidence type="ECO:0000313" key="3">
    <source>
        <dbReference type="Proteomes" id="UP000660262"/>
    </source>
</evidence>
<evidence type="ECO:0000256" key="1">
    <source>
        <dbReference type="SAM" id="MobiDB-lite"/>
    </source>
</evidence>
<sequence>MSASAPVLCDEEELRRTSCFNSGDAGDGGLVGCGSGVGLVAGVGGVGGLEPSSSCGSNPRVSTSVYVCLRPFRLPRPLAAVPAMKHVPHFFADVGFGHYLVYLRDDESASTKRVDFGPVGGEVGLRRKQGEVRVRDLDAQGADDVLSLPTVSFVGRAQMGMDDMVALAEAEKSKRVHYELLRSDCRHFVNDVCGQTVGIRNAARHAVRARHAELTRRQMKNALGVHPAPTPADSPVLKFGWSATNVDNAAHVRAAGTGAGAFAVAHCAVHLARAGTAIPMLAMNAAVGVTAKWFAAARVRAAAKVAAGVMGAGSVEAETTTRCLEEGFGNSRRRWNEPTSRGFVSARRNMRKDETHRGRGGDEDENSPNSSSRRSSPSNSWRLPFAFTPSVL</sequence>
<dbReference type="AlphaFoldDB" id="A0A830HQP5"/>
<keyword evidence="3" id="KW-1185">Reference proteome</keyword>
<name>A0A830HQP5_9CHLO</name>
<dbReference type="Proteomes" id="UP000660262">
    <property type="component" value="Unassembled WGS sequence"/>
</dbReference>
<reference evidence="2" key="1">
    <citation type="submission" date="2020-10" db="EMBL/GenBank/DDBJ databases">
        <title>Unveiling of a novel bifunctional photoreceptor, Dualchrome1, isolated from a cosmopolitan green alga.</title>
        <authorList>
            <person name="Suzuki S."/>
            <person name="Kawachi M."/>
        </authorList>
    </citation>
    <scope>NUCLEOTIDE SEQUENCE</scope>
    <source>
        <strain evidence="2">NIES 2893</strain>
    </source>
</reference>
<feature type="region of interest" description="Disordered" evidence="1">
    <location>
        <begin position="330"/>
        <end position="392"/>
    </location>
</feature>
<feature type="compositionally biased region" description="Basic and acidic residues" evidence="1">
    <location>
        <begin position="351"/>
        <end position="361"/>
    </location>
</feature>